<sequence>METCERDEHGAGDGSEFIEVVVIGSRKESIIDSCLDSPFPSLPLRFWSISRESSGDLALQQRLNHEDNVSKTMNPIELIQSRPRAFILVVSARYGSDQVEAIINILSAVRSGGSLAVVVLLKPFSFEGRRRLEEVNELARNLQQHTSFCIDIDIEILLQKDLVTLDEALRNANNAVSMAINAASALISGMHGNFIDVMHKDLKELEVSEVTTDLSAIMCIVATSVAFQKMDVKTILRTFRQTMQYTGDIIVSAVHEPDLEPKVLVTTFFILRWDFIISYVITVVQKRKLPAKATFFSGLLPFVSNIFKRYRSQLENETNIGLGDAPVAMEDSADATDVESSSQSVEGFESDSKELLGVSEDGDNEYPVKEGEPSRNSRLDLGDDNIEDYGAIQREPIANWSVDPGYQIEQKRPADSGDTTVLSLGIVNLPVGVRPSKNLNSSLSVASQPSRTVDSRDESFFNPNSSTKDSSDTASTLLSEKYADFTKQKNLSARAASMLVVSAGYGSDQVEAINILSAVRSGGSFAVVVLLKPFSFEGRRRLEEVNELARKLQQHTSFCIDIDIEILLQKDLVTLDEALRNANNAVSMAINAASSLISRMHGNFIDVMHKDLEELEGSEVTTILESYKEAKVGFGVGHNLKTSILRAIYDCPFFRPGIKDLSAIICIVATSVALQKKDVKSILRTFRQTMEYTGDIIVSAVHEPDLEPKVLVTTFFILRLYFYGPLLSINASLICHHSCSEEETSSKGNIFSGLLPFVSNIFKRYRSQLQNETNIGVGDAPVALEDSADATDLERSSQSVEGFESDSEELLGVSENSDSEYPVKEGEPSRNSRLDLGDENIEDYGAIQREPIANWSVDPGYQIEQKRPADSGDTTVLSLGIVNLPVGVRPSKNLNSSLSVASQPSRTVDSRDESFFNPNSSTKDSSDTASTLLSEKYADFTKQKNLSARAASMLEAERDSSKRWSPILEMQYRGGLFKGRCQGGLPEGKGRLVLGDGSIYDGMWHNGKRSGLGTFYFKNGDVFQGTWREDLIHGKVIIVFLTF</sequence>
<dbReference type="Gene3D" id="2.20.110.10">
    <property type="entry name" value="Histone H3 K4-specific methyltransferase SET7/9 N-terminal domain"/>
    <property type="match status" value="1"/>
</dbReference>
<reference evidence="3 4" key="1">
    <citation type="submission" date="2022-03" db="EMBL/GenBank/DDBJ databases">
        <authorList>
            <person name="Nunn A."/>
            <person name="Chopra R."/>
            <person name="Nunn A."/>
            <person name="Contreras Garrido A."/>
        </authorList>
    </citation>
    <scope>NUCLEOTIDE SEQUENCE [LARGE SCALE GENOMIC DNA]</scope>
</reference>
<feature type="region of interest" description="Disordered" evidence="2">
    <location>
        <begin position="892"/>
        <end position="928"/>
    </location>
</feature>
<dbReference type="Proteomes" id="UP000836841">
    <property type="component" value="Chromosome 5"/>
</dbReference>
<accession>A0AAU9SKZ9</accession>
<dbReference type="PANTHER" id="PTHR43215:SF15">
    <property type="entry name" value="PROTEIN ACCUMULATION AND REPLICATION OF CHLOROPLASTS 3, CHLOROPLASTIC"/>
    <property type="match status" value="1"/>
</dbReference>
<feature type="region of interest" description="Disordered" evidence="2">
    <location>
        <begin position="438"/>
        <end position="473"/>
    </location>
</feature>
<dbReference type="SMART" id="SM00698">
    <property type="entry name" value="MORN"/>
    <property type="match status" value="2"/>
</dbReference>
<dbReference type="Pfam" id="PF02493">
    <property type="entry name" value="MORN"/>
    <property type="match status" value="3"/>
</dbReference>
<evidence type="ECO:0000313" key="3">
    <source>
        <dbReference type="EMBL" id="CAH2067275.1"/>
    </source>
</evidence>
<feature type="region of interest" description="Disordered" evidence="2">
    <location>
        <begin position="789"/>
        <end position="837"/>
    </location>
</feature>
<feature type="compositionally biased region" description="Basic and acidic residues" evidence="2">
    <location>
        <begin position="821"/>
        <end position="836"/>
    </location>
</feature>
<dbReference type="GO" id="GO:0009707">
    <property type="term" value="C:chloroplast outer membrane"/>
    <property type="evidence" value="ECO:0007669"/>
    <property type="project" value="TreeGrafter"/>
</dbReference>
<dbReference type="InterPro" id="IPR003008">
    <property type="entry name" value="Tubulin_FtsZ_GTPase"/>
</dbReference>
<evidence type="ECO:0008006" key="5">
    <source>
        <dbReference type="Google" id="ProtNLM"/>
    </source>
</evidence>
<dbReference type="Gene3D" id="3.40.50.1440">
    <property type="entry name" value="Tubulin/FtsZ, GTPase domain"/>
    <property type="match status" value="2"/>
</dbReference>
<dbReference type="InterPro" id="IPR036525">
    <property type="entry name" value="Tubulin/FtsZ_GTPase_sf"/>
</dbReference>
<gene>
    <name evidence="3" type="ORF">TAV2_LOCUS18230</name>
</gene>
<evidence type="ECO:0000256" key="2">
    <source>
        <dbReference type="SAM" id="MobiDB-lite"/>
    </source>
</evidence>
<keyword evidence="1" id="KW-0677">Repeat</keyword>
<organism evidence="3 4">
    <name type="scientific">Thlaspi arvense</name>
    <name type="common">Field penny-cress</name>
    <dbReference type="NCBI Taxonomy" id="13288"/>
    <lineage>
        <taxon>Eukaryota</taxon>
        <taxon>Viridiplantae</taxon>
        <taxon>Streptophyta</taxon>
        <taxon>Embryophyta</taxon>
        <taxon>Tracheophyta</taxon>
        <taxon>Spermatophyta</taxon>
        <taxon>Magnoliopsida</taxon>
        <taxon>eudicotyledons</taxon>
        <taxon>Gunneridae</taxon>
        <taxon>Pentapetalae</taxon>
        <taxon>rosids</taxon>
        <taxon>malvids</taxon>
        <taxon>Brassicales</taxon>
        <taxon>Brassicaceae</taxon>
        <taxon>Thlaspideae</taxon>
        <taxon>Thlaspi</taxon>
    </lineage>
</organism>
<feature type="compositionally biased region" description="Basic and acidic residues" evidence="2">
    <location>
        <begin position="366"/>
        <end position="381"/>
    </location>
</feature>
<dbReference type="SUPFAM" id="SSF52490">
    <property type="entry name" value="Tubulin nucleotide-binding domain-like"/>
    <property type="match status" value="2"/>
</dbReference>
<name>A0AAU9SKZ9_THLAR</name>
<dbReference type="PANTHER" id="PTHR43215">
    <property type="entry name" value="RADIAL SPOKE HEAD 1 HOMOLOG"/>
    <property type="match status" value="1"/>
</dbReference>
<dbReference type="EMBL" id="OU466861">
    <property type="protein sequence ID" value="CAH2067275.1"/>
    <property type="molecule type" value="Genomic_DNA"/>
</dbReference>
<dbReference type="SUPFAM" id="SSF82185">
    <property type="entry name" value="Histone H3 K4-specific methyltransferase SET7/9 N-terminal domain"/>
    <property type="match status" value="1"/>
</dbReference>
<feature type="compositionally biased region" description="Polar residues" evidence="2">
    <location>
        <begin position="892"/>
        <end position="907"/>
    </location>
</feature>
<protein>
    <recommendedName>
        <fullName evidence="5">Protein ACCUMULATION AND REPLICATION OF CHLOROPLASTS 3</fullName>
    </recommendedName>
</protein>
<dbReference type="GO" id="GO:0005525">
    <property type="term" value="F:GTP binding"/>
    <property type="evidence" value="ECO:0007669"/>
    <property type="project" value="InterPro"/>
</dbReference>
<dbReference type="AlphaFoldDB" id="A0AAU9SKZ9"/>
<evidence type="ECO:0000256" key="1">
    <source>
        <dbReference type="ARBA" id="ARBA00022737"/>
    </source>
</evidence>
<keyword evidence="4" id="KW-1185">Reference proteome</keyword>
<dbReference type="GO" id="GO:0005829">
    <property type="term" value="C:cytosol"/>
    <property type="evidence" value="ECO:0007669"/>
    <property type="project" value="TreeGrafter"/>
</dbReference>
<feature type="compositionally biased region" description="Polar residues" evidence="2">
    <location>
        <begin position="438"/>
        <end position="452"/>
    </location>
</feature>
<dbReference type="PRINTS" id="PR00423">
    <property type="entry name" value="CELLDVISFTSZ"/>
</dbReference>
<proteinExistence type="predicted"/>
<feature type="region of interest" description="Disordered" evidence="2">
    <location>
        <begin position="332"/>
        <end position="384"/>
    </location>
</feature>
<evidence type="ECO:0000313" key="4">
    <source>
        <dbReference type="Proteomes" id="UP000836841"/>
    </source>
</evidence>
<dbReference type="GO" id="GO:0010020">
    <property type="term" value="P:chloroplast fission"/>
    <property type="evidence" value="ECO:0007669"/>
    <property type="project" value="TreeGrafter"/>
</dbReference>
<dbReference type="InterPro" id="IPR003409">
    <property type="entry name" value="MORN"/>
</dbReference>